<evidence type="ECO:0000256" key="4">
    <source>
        <dbReference type="ARBA" id="ARBA00022692"/>
    </source>
</evidence>
<evidence type="ECO:0000256" key="2">
    <source>
        <dbReference type="ARBA" id="ARBA00022448"/>
    </source>
</evidence>
<feature type="transmembrane region" description="Helical" evidence="7">
    <location>
        <begin position="140"/>
        <end position="160"/>
    </location>
</feature>
<dbReference type="PANTHER" id="PTHR42718:SF46">
    <property type="entry name" value="BLR6921 PROTEIN"/>
    <property type="match status" value="1"/>
</dbReference>
<dbReference type="EMBL" id="JBDJNQ010000007">
    <property type="protein sequence ID" value="MEN5378726.1"/>
    <property type="molecule type" value="Genomic_DNA"/>
</dbReference>
<keyword evidence="6 7" id="KW-0472">Membrane</keyword>
<feature type="transmembrane region" description="Helical" evidence="7">
    <location>
        <begin position="204"/>
        <end position="227"/>
    </location>
</feature>
<keyword evidence="2" id="KW-0813">Transport</keyword>
<evidence type="ECO:0000256" key="1">
    <source>
        <dbReference type="ARBA" id="ARBA00004651"/>
    </source>
</evidence>
<evidence type="ECO:0000313" key="9">
    <source>
        <dbReference type="Proteomes" id="UP001409291"/>
    </source>
</evidence>
<feature type="transmembrane region" description="Helical" evidence="7">
    <location>
        <begin position="370"/>
        <end position="393"/>
    </location>
</feature>
<name>A0ABV0BVB7_9SPHI</name>
<evidence type="ECO:0000256" key="5">
    <source>
        <dbReference type="ARBA" id="ARBA00022989"/>
    </source>
</evidence>
<dbReference type="Proteomes" id="UP001409291">
    <property type="component" value="Unassembled WGS sequence"/>
</dbReference>
<accession>A0ABV0BVB7</accession>
<feature type="transmembrane region" description="Helical" evidence="7">
    <location>
        <begin position="400"/>
        <end position="422"/>
    </location>
</feature>
<feature type="transmembrane region" description="Helical" evidence="7">
    <location>
        <begin position="276"/>
        <end position="300"/>
    </location>
</feature>
<proteinExistence type="predicted"/>
<dbReference type="Pfam" id="PF07690">
    <property type="entry name" value="MFS_1"/>
    <property type="match status" value="1"/>
</dbReference>
<feature type="transmembrane region" description="Helical" evidence="7">
    <location>
        <begin position="312"/>
        <end position="330"/>
    </location>
</feature>
<feature type="transmembrane region" description="Helical" evidence="7">
    <location>
        <begin position="494"/>
        <end position="512"/>
    </location>
</feature>
<keyword evidence="4 7" id="KW-0812">Transmembrane</keyword>
<protein>
    <submittedName>
        <fullName evidence="8">MFS transporter</fullName>
    </submittedName>
</protein>
<comment type="subcellular location">
    <subcellularLocation>
        <location evidence="1">Cell membrane</location>
        <topology evidence="1">Multi-pass membrane protein</topology>
    </subcellularLocation>
</comment>
<gene>
    <name evidence="8" type="ORF">ABE541_15795</name>
</gene>
<keyword evidence="9" id="KW-1185">Reference proteome</keyword>
<evidence type="ECO:0000256" key="7">
    <source>
        <dbReference type="SAM" id="Phobius"/>
    </source>
</evidence>
<evidence type="ECO:0000256" key="3">
    <source>
        <dbReference type="ARBA" id="ARBA00022475"/>
    </source>
</evidence>
<feature type="transmembrane region" description="Helical" evidence="7">
    <location>
        <begin position="172"/>
        <end position="192"/>
    </location>
</feature>
<dbReference type="Gene3D" id="1.20.1250.20">
    <property type="entry name" value="MFS general substrate transporter like domains"/>
    <property type="match status" value="1"/>
</dbReference>
<evidence type="ECO:0000256" key="6">
    <source>
        <dbReference type="ARBA" id="ARBA00023136"/>
    </source>
</evidence>
<feature type="transmembrane region" description="Helical" evidence="7">
    <location>
        <begin position="53"/>
        <end position="71"/>
    </location>
</feature>
<comment type="caution">
    <text evidence="8">The sequence shown here is derived from an EMBL/GenBank/DDBJ whole genome shotgun (WGS) entry which is preliminary data.</text>
</comment>
<dbReference type="InterPro" id="IPR036259">
    <property type="entry name" value="MFS_trans_sf"/>
</dbReference>
<evidence type="ECO:0000313" key="8">
    <source>
        <dbReference type="EMBL" id="MEN5378726.1"/>
    </source>
</evidence>
<sequence length="529" mass="59682">MQAHKIPLFKHWVSEWLARSVIFAILMTCLFSFALYSSPVTVMGYYGVATTDVQYAMVLIYGSTVTFLALDSRIVKYFTSRKYLLIGLTTNGICTLICFHSKSWPLFLICQFAQGITCALLSGIVLHLVFPRLHSTRARVIGYTILYAGIQISIPLYSIYCSMVLHYLDFNWLFYGANILLLLLTATVLITMDAQARLHKKIPLYQVDWIGYLFYTSFVLLLGYILIYGRQLGWFSSTVICQLVLAAVCILILFIIREMRLKRPLINLRIFKAKNFVIGLLLLFVFYLFKGSTGLTYSHLETILKTDPLHTIPIWLAVISGTVLSMYVTARFILLGTHLIRMIIVGFIIMGLYYTYMLLFISVTGSTADFILPMFIYGIATGVLFVPIVTFTASAAPAKIAVNASLIGILARFIGFCSSMAVNNELQLVTRAAVQDQVRHAVNQINPQLPLTLQQIEQTYQNAGNDGLKSQVAANAFFNTMLKEQILARASRDYYDLMLTGVVLVIIMLIFLPKLQQVVLRLTKFNVPY</sequence>
<feature type="transmembrane region" description="Helical" evidence="7">
    <location>
        <begin position="21"/>
        <end position="47"/>
    </location>
</feature>
<dbReference type="InterPro" id="IPR011701">
    <property type="entry name" value="MFS"/>
</dbReference>
<dbReference type="RefSeq" id="WP_346581642.1">
    <property type="nucleotide sequence ID" value="NZ_JBDJLH010000002.1"/>
</dbReference>
<dbReference type="SUPFAM" id="SSF103473">
    <property type="entry name" value="MFS general substrate transporter"/>
    <property type="match status" value="2"/>
</dbReference>
<feature type="transmembrane region" description="Helical" evidence="7">
    <location>
        <begin position="106"/>
        <end position="128"/>
    </location>
</feature>
<dbReference type="PANTHER" id="PTHR42718">
    <property type="entry name" value="MAJOR FACILITATOR SUPERFAMILY MULTIDRUG TRANSPORTER MFSC"/>
    <property type="match status" value="1"/>
</dbReference>
<keyword evidence="5 7" id="KW-1133">Transmembrane helix</keyword>
<keyword evidence="3" id="KW-1003">Cell membrane</keyword>
<feature type="transmembrane region" description="Helical" evidence="7">
    <location>
        <begin position="83"/>
        <end position="100"/>
    </location>
</feature>
<organism evidence="8 9">
    <name type="scientific">Sphingobacterium kitahiroshimense</name>
    <dbReference type="NCBI Taxonomy" id="470446"/>
    <lineage>
        <taxon>Bacteria</taxon>
        <taxon>Pseudomonadati</taxon>
        <taxon>Bacteroidota</taxon>
        <taxon>Sphingobacteriia</taxon>
        <taxon>Sphingobacteriales</taxon>
        <taxon>Sphingobacteriaceae</taxon>
        <taxon>Sphingobacterium</taxon>
    </lineage>
</organism>
<reference evidence="8 9" key="1">
    <citation type="submission" date="2024-04" db="EMBL/GenBank/DDBJ databases">
        <title>WGS of bacteria from Torrens River.</title>
        <authorList>
            <person name="Wyrsch E.R."/>
            <person name="Drigo B."/>
        </authorList>
    </citation>
    <scope>NUCLEOTIDE SEQUENCE [LARGE SCALE GENOMIC DNA]</scope>
    <source>
        <strain evidence="8 9">TWI391</strain>
    </source>
</reference>
<feature type="transmembrane region" description="Helical" evidence="7">
    <location>
        <begin position="342"/>
        <end position="364"/>
    </location>
</feature>
<feature type="transmembrane region" description="Helical" evidence="7">
    <location>
        <begin position="233"/>
        <end position="256"/>
    </location>
</feature>